<dbReference type="GO" id="GO:0008137">
    <property type="term" value="F:NADH dehydrogenase (ubiquinone) activity"/>
    <property type="evidence" value="ECO:0007669"/>
    <property type="project" value="InterPro"/>
</dbReference>
<sequence>MQNRSIAKNQLLDSAKDLLIRGGRLSNAVCIDEGETFEVIYIFQVELELFNLRVRVAKDEELPSLSSLQLSAALIENEMKEFFGLKITDIAIDFQCRMLLGEKSPRTPMIKQLPVVQ</sequence>
<dbReference type="Pfam" id="PF00329">
    <property type="entry name" value="Complex1_30kDa"/>
    <property type="match status" value="1"/>
</dbReference>
<dbReference type="AlphaFoldDB" id="A0A1I2YQU3"/>
<evidence type="ECO:0000259" key="1">
    <source>
        <dbReference type="Pfam" id="PF00329"/>
    </source>
</evidence>
<dbReference type="RefSeq" id="WP_165613676.1">
    <property type="nucleotide sequence ID" value="NZ_FOOX01000022.1"/>
</dbReference>
<dbReference type="SUPFAM" id="SSF143243">
    <property type="entry name" value="Nqo5-like"/>
    <property type="match status" value="1"/>
</dbReference>
<dbReference type="Proteomes" id="UP000199337">
    <property type="component" value="Unassembled WGS sequence"/>
</dbReference>
<proteinExistence type="predicted"/>
<protein>
    <submittedName>
        <fullName evidence="2">Respiratory-chain NADH dehydrogenase, subunit</fullName>
    </submittedName>
</protein>
<reference evidence="3" key="1">
    <citation type="submission" date="2016-10" db="EMBL/GenBank/DDBJ databases">
        <authorList>
            <person name="Varghese N."/>
            <person name="Submissions S."/>
        </authorList>
    </citation>
    <scope>NUCLEOTIDE SEQUENCE [LARGE SCALE GENOMIC DNA]</scope>
    <source>
        <strain evidence="3">DSM 17038</strain>
    </source>
</reference>
<dbReference type="InterPro" id="IPR001268">
    <property type="entry name" value="NADH_UbQ_OxRdtase_30kDa_su"/>
</dbReference>
<evidence type="ECO:0000313" key="2">
    <source>
        <dbReference type="EMBL" id="SFH27977.1"/>
    </source>
</evidence>
<dbReference type="EMBL" id="FOOX01000022">
    <property type="protein sequence ID" value="SFH27977.1"/>
    <property type="molecule type" value="Genomic_DNA"/>
</dbReference>
<evidence type="ECO:0000313" key="3">
    <source>
        <dbReference type="Proteomes" id="UP000199337"/>
    </source>
</evidence>
<feature type="domain" description="NADH:ubiquinone oxidoreductase 30kDa subunit" evidence="1">
    <location>
        <begin position="11"/>
        <end position="115"/>
    </location>
</feature>
<name>A0A1I2YQU3_9FIRM</name>
<dbReference type="InterPro" id="IPR037232">
    <property type="entry name" value="NADH_quin_OxRdtase_su_C/D-like"/>
</dbReference>
<dbReference type="Gene3D" id="3.30.460.80">
    <property type="entry name" value="NADH:ubiquinone oxidoreductase, 30kDa subunit"/>
    <property type="match status" value="1"/>
</dbReference>
<accession>A0A1I2YQU3</accession>
<keyword evidence="3" id="KW-1185">Reference proteome</keyword>
<organism evidence="2 3">
    <name type="scientific">Desulfotruncus arcticus DSM 17038</name>
    <dbReference type="NCBI Taxonomy" id="1121424"/>
    <lineage>
        <taxon>Bacteria</taxon>
        <taxon>Bacillati</taxon>
        <taxon>Bacillota</taxon>
        <taxon>Clostridia</taxon>
        <taxon>Eubacteriales</taxon>
        <taxon>Desulfallaceae</taxon>
        <taxon>Desulfotruncus</taxon>
    </lineage>
</organism>
<gene>
    <name evidence="2" type="ORF">SAMN05660649_04573</name>
</gene>
<dbReference type="STRING" id="341036.SAMN05660649_04573"/>